<sequence length="151" mass="16961">MENEHIETIIHKNNVVLSFEFTPARTWLKIVLTSDGHVLVAKLLPSIGQGTTQSRCVAYNNSTALFRFGTPSAFGNENNRQTFFQVEFADTDAILSILAFHVSIFLELILILLGPIFIVLKTIYIFSRPVHIDTMVRIMAAITIPPVQVFL</sequence>
<keyword evidence="1" id="KW-0472">Membrane</keyword>
<evidence type="ECO:0000256" key="1">
    <source>
        <dbReference type="SAM" id="Phobius"/>
    </source>
</evidence>
<reference evidence="2 3" key="1">
    <citation type="submission" date="2016-06" db="EMBL/GenBank/DDBJ databases">
        <title>Evolution of pathogenesis and genome organization in the Tremellales.</title>
        <authorList>
            <person name="Cuomo C."/>
            <person name="Litvintseva A."/>
            <person name="Heitman J."/>
            <person name="Chen Y."/>
            <person name="Sun S."/>
            <person name="Springer D."/>
            <person name="Dromer F."/>
            <person name="Young S."/>
            <person name="Zeng Q."/>
            <person name="Chapman S."/>
            <person name="Gujja S."/>
            <person name="Saif S."/>
            <person name="Birren B."/>
        </authorList>
    </citation>
    <scope>NUCLEOTIDE SEQUENCE [LARGE SCALE GENOMIC DNA]</scope>
    <source>
        <strain evidence="2 3">CBS 6273</strain>
    </source>
</reference>
<dbReference type="Proteomes" id="UP000095149">
    <property type="component" value="Unassembled WGS sequence"/>
</dbReference>
<evidence type="ECO:0000313" key="3">
    <source>
        <dbReference type="Proteomes" id="UP000095149"/>
    </source>
</evidence>
<keyword evidence="1" id="KW-1133">Transmembrane helix</keyword>
<gene>
    <name evidence="2" type="ORF">I350_04570</name>
</gene>
<proteinExistence type="predicted"/>
<feature type="transmembrane region" description="Helical" evidence="1">
    <location>
        <begin position="93"/>
        <end position="120"/>
    </location>
</feature>
<name>A0A1E3JXD6_9TREE</name>
<dbReference type="EMBL" id="MEKH01000007">
    <property type="protein sequence ID" value="ODO05519.1"/>
    <property type="molecule type" value="Genomic_DNA"/>
</dbReference>
<keyword evidence="1" id="KW-0812">Transmembrane</keyword>
<accession>A0A1E3JXD6</accession>
<protein>
    <submittedName>
        <fullName evidence="2">Uncharacterized protein</fullName>
    </submittedName>
</protein>
<dbReference type="AlphaFoldDB" id="A0A1E3JXD6"/>
<comment type="caution">
    <text evidence="2">The sequence shown here is derived from an EMBL/GenBank/DDBJ whole genome shotgun (WGS) entry which is preliminary data.</text>
</comment>
<evidence type="ECO:0000313" key="2">
    <source>
        <dbReference type="EMBL" id="ODO05519.1"/>
    </source>
</evidence>
<organism evidence="2 3">
    <name type="scientific">Cryptococcus amylolentus CBS 6273</name>
    <dbReference type="NCBI Taxonomy" id="1296118"/>
    <lineage>
        <taxon>Eukaryota</taxon>
        <taxon>Fungi</taxon>
        <taxon>Dikarya</taxon>
        <taxon>Basidiomycota</taxon>
        <taxon>Agaricomycotina</taxon>
        <taxon>Tremellomycetes</taxon>
        <taxon>Tremellales</taxon>
        <taxon>Cryptococcaceae</taxon>
        <taxon>Cryptococcus</taxon>
    </lineage>
</organism>